<keyword evidence="3" id="KW-1185">Reference proteome</keyword>
<feature type="domain" description="Putative DNA-binding" evidence="1">
    <location>
        <begin position="4"/>
        <end position="94"/>
    </location>
</feature>
<dbReference type="RefSeq" id="WP_136463243.1">
    <property type="nucleotide sequence ID" value="NZ_SRKY01000003.1"/>
</dbReference>
<dbReference type="AlphaFoldDB" id="A0A4V3XK68"/>
<evidence type="ECO:0000313" key="2">
    <source>
        <dbReference type="EMBL" id="THH35773.1"/>
    </source>
</evidence>
<evidence type="ECO:0000259" key="1">
    <source>
        <dbReference type="Pfam" id="PF09836"/>
    </source>
</evidence>
<name>A0A4V3XK68_9RHOB</name>
<accession>A0A4V3XK68</accession>
<dbReference type="InterPro" id="IPR018640">
    <property type="entry name" value="DUF2063"/>
</dbReference>
<dbReference type="Pfam" id="PF09836">
    <property type="entry name" value="DUF2063"/>
    <property type="match status" value="1"/>
</dbReference>
<reference evidence="2 3" key="1">
    <citation type="submission" date="2019-04" db="EMBL/GenBank/DDBJ databases">
        <title>Shimia ponticola sp. nov., isolated from seawater.</title>
        <authorList>
            <person name="Kim Y.-O."/>
            <person name="Yoon J.-H."/>
        </authorList>
    </citation>
    <scope>NUCLEOTIDE SEQUENCE [LARGE SCALE GENOMIC DNA]</scope>
    <source>
        <strain evidence="2 3">MYP11</strain>
    </source>
</reference>
<dbReference type="EMBL" id="SRKY01000003">
    <property type="protein sequence ID" value="THH35773.1"/>
    <property type="molecule type" value="Genomic_DNA"/>
</dbReference>
<gene>
    <name evidence="2" type="ORF">E4Z66_11850</name>
</gene>
<dbReference type="Gene3D" id="1.10.150.690">
    <property type="entry name" value="DUF2063"/>
    <property type="match status" value="1"/>
</dbReference>
<dbReference type="InterPro" id="IPR044922">
    <property type="entry name" value="DUF2063_N_sf"/>
</dbReference>
<dbReference type="Proteomes" id="UP000306602">
    <property type="component" value="Unassembled WGS sequence"/>
</dbReference>
<comment type="caution">
    <text evidence="2">The sequence shown here is derived from an EMBL/GenBank/DDBJ whole genome shotgun (WGS) entry which is preliminary data.</text>
</comment>
<dbReference type="OrthoDB" id="4146344at2"/>
<protein>
    <submittedName>
        <fullName evidence="2">DUF2063 domain-containing protein</fullName>
    </submittedName>
</protein>
<evidence type="ECO:0000313" key="3">
    <source>
        <dbReference type="Proteomes" id="UP000306602"/>
    </source>
</evidence>
<proteinExistence type="predicted"/>
<sequence>MTDQTEFRAALLDARQPVPDGLLDGHGGGAGKRFSVYRNNVAVSLTEALQTGFPVLRKLLGLGNFDQLAGLYLRAHPPASPLMMHYGAQMPAFLEGFAPLQHIGYLPDIARLELAIRASYHAADADPMDAAKLAAIPAETLSTARLQFAPALKLVRSPWPLFDIWRFNSEAGAPKPQAVPQPVLITRPEFDPIPAPLTLAEAECLAALLEGVRLDHALAAATGPLDLTDLLSRLVRGQAITDIQT</sequence>
<organism evidence="2 3">
    <name type="scientific">Aliishimia ponticola</name>
    <dbReference type="NCBI Taxonomy" id="2499833"/>
    <lineage>
        <taxon>Bacteria</taxon>
        <taxon>Pseudomonadati</taxon>
        <taxon>Pseudomonadota</taxon>
        <taxon>Alphaproteobacteria</taxon>
        <taxon>Rhodobacterales</taxon>
        <taxon>Paracoccaceae</taxon>
        <taxon>Aliishimia</taxon>
    </lineage>
</organism>